<sequence>MTIICCQVQIDRLSFMTEKDVTDICVKLETGWPESISHEAGDDDGRYVNLFLTTSNRAETWGRIRSQMIESKLPGGELRNAMIVTMTGPNGWDDYLLLHHFDRTEPLDVLEQTTG</sequence>
<comment type="caution">
    <text evidence="1">The sequence shown here is derived from an EMBL/GenBank/DDBJ whole genome shotgun (WGS) entry which is preliminary data.</text>
</comment>
<dbReference type="Proteomes" id="UP000316476">
    <property type="component" value="Unassembled WGS sequence"/>
</dbReference>
<evidence type="ECO:0000313" key="2">
    <source>
        <dbReference type="Proteomes" id="UP000316476"/>
    </source>
</evidence>
<name>A0A5C6FHN9_9PLAN</name>
<dbReference type="AlphaFoldDB" id="A0A5C6FHN9"/>
<gene>
    <name evidence="1" type="ORF">V7x_55620</name>
</gene>
<reference evidence="1 2" key="1">
    <citation type="submission" date="2019-02" db="EMBL/GenBank/DDBJ databases">
        <title>Deep-cultivation of Planctomycetes and their phenomic and genomic characterization uncovers novel biology.</title>
        <authorList>
            <person name="Wiegand S."/>
            <person name="Jogler M."/>
            <person name="Boedeker C."/>
            <person name="Pinto D."/>
            <person name="Vollmers J."/>
            <person name="Rivas-Marin E."/>
            <person name="Kohn T."/>
            <person name="Peeters S.H."/>
            <person name="Heuer A."/>
            <person name="Rast P."/>
            <person name="Oberbeckmann S."/>
            <person name="Bunk B."/>
            <person name="Jeske O."/>
            <person name="Meyerdierks A."/>
            <person name="Storesund J.E."/>
            <person name="Kallscheuer N."/>
            <person name="Luecker S."/>
            <person name="Lage O.M."/>
            <person name="Pohl T."/>
            <person name="Merkel B.J."/>
            <person name="Hornburger P."/>
            <person name="Mueller R.-W."/>
            <person name="Bruemmer F."/>
            <person name="Labrenz M."/>
            <person name="Spormann A.M."/>
            <person name="Op Den Camp H."/>
            <person name="Overmann J."/>
            <person name="Amann R."/>
            <person name="Jetten M.S.M."/>
            <person name="Mascher T."/>
            <person name="Medema M.H."/>
            <person name="Devos D.P."/>
            <person name="Kaster A.-K."/>
            <person name="Ovreas L."/>
            <person name="Rohde M."/>
            <person name="Galperin M.Y."/>
            <person name="Jogler C."/>
        </authorList>
    </citation>
    <scope>NUCLEOTIDE SEQUENCE [LARGE SCALE GENOMIC DNA]</scope>
    <source>
        <strain evidence="1 2">V7</strain>
    </source>
</reference>
<dbReference type="EMBL" id="SJPZ01000007">
    <property type="protein sequence ID" value="TWU59546.1"/>
    <property type="molecule type" value="Genomic_DNA"/>
</dbReference>
<protein>
    <submittedName>
        <fullName evidence="1">Uncharacterized protein</fullName>
    </submittedName>
</protein>
<dbReference type="RefSeq" id="WP_197138557.1">
    <property type="nucleotide sequence ID" value="NZ_SJPZ01000007.1"/>
</dbReference>
<organism evidence="1 2">
    <name type="scientific">Crateriforma conspicua</name>
    <dbReference type="NCBI Taxonomy" id="2527996"/>
    <lineage>
        <taxon>Bacteria</taxon>
        <taxon>Pseudomonadati</taxon>
        <taxon>Planctomycetota</taxon>
        <taxon>Planctomycetia</taxon>
        <taxon>Planctomycetales</taxon>
        <taxon>Planctomycetaceae</taxon>
        <taxon>Crateriforma</taxon>
    </lineage>
</organism>
<proteinExistence type="predicted"/>
<evidence type="ECO:0000313" key="1">
    <source>
        <dbReference type="EMBL" id="TWU59546.1"/>
    </source>
</evidence>
<accession>A0A5C6FHN9</accession>